<dbReference type="PANTHER" id="PTHR45914">
    <property type="entry name" value="TRANSCRIPTION FACTOR HEC3-RELATED"/>
    <property type="match status" value="1"/>
</dbReference>
<feature type="domain" description="BHLH" evidence="5">
    <location>
        <begin position="1"/>
        <end position="38"/>
    </location>
</feature>
<accession>U5D6Y9</accession>
<keyword evidence="7" id="KW-1185">Reference proteome</keyword>
<gene>
    <name evidence="6" type="ORF">AMTR_s00030p00192560</name>
</gene>
<dbReference type="AlphaFoldDB" id="U5D6Y9"/>
<evidence type="ECO:0000313" key="6">
    <source>
        <dbReference type="EMBL" id="ERN16108.1"/>
    </source>
</evidence>
<proteinExistence type="predicted"/>
<sequence>MEEEISELTRSLEKLMPWESKMDTASILREAYKYIRFLTAQISVLKSMPSDSNVKTNCGQGNGEYKALGHLSRQQML</sequence>
<comment type="subcellular location">
    <subcellularLocation>
        <location evidence="1">Nucleus</location>
    </subcellularLocation>
</comment>
<evidence type="ECO:0000256" key="2">
    <source>
        <dbReference type="ARBA" id="ARBA00023015"/>
    </source>
</evidence>
<dbReference type="GO" id="GO:0003700">
    <property type="term" value="F:DNA-binding transcription factor activity"/>
    <property type="evidence" value="ECO:0007669"/>
    <property type="project" value="InterPro"/>
</dbReference>
<reference evidence="7" key="1">
    <citation type="journal article" date="2013" name="Science">
        <title>The Amborella genome and the evolution of flowering plants.</title>
        <authorList>
            <consortium name="Amborella Genome Project"/>
        </authorList>
    </citation>
    <scope>NUCLEOTIDE SEQUENCE [LARGE SCALE GENOMIC DNA]</scope>
</reference>
<keyword evidence="4" id="KW-0539">Nucleus</keyword>
<organism evidence="6 7">
    <name type="scientific">Amborella trichopoda</name>
    <dbReference type="NCBI Taxonomy" id="13333"/>
    <lineage>
        <taxon>Eukaryota</taxon>
        <taxon>Viridiplantae</taxon>
        <taxon>Streptophyta</taxon>
        <taxon>Embryophyta</taxon>
        <taxon>Tracheophyta</taxon>
        <taxon>Spermatophyta</taxon>
        <taxon>Magnoliopsida</taxon>
        <taxon>Amborellales</taxon>
        <taxon>Amborellaceae</taxon>
        <taxon>Amborella</taxon>
    </lineage>
</organism>
<evidence type="ECO:0000259" key="5">
    <source>
        <dbReference type="PROSITE" id="PS50888"/>
    </source>
</evidence>
<name>U5D6Y9_AMBTC</name>
<evidence type="ECO:0000256" key="1">
    <source>
        <dbReference type="ARBA" id="ARBA00004123"/>
    </source>
</evidence>
<dbReference type="GO" id="GO:0046983">
    <property type="term" value="F:protein dimerization activity"/>
    <property type="evidence" value="ECO:0007669"/>
    <property type="project" value="InterPro"/>
</dbReference>
<dbReference type="PROSITE" id="PS50888">
    <property type="entry name" value="BHLH"/>
    <property type="match status" value="1"/>
</dbReference>
<keyword evidence="2" id="KW-0805">Transcription regulation</keyword>
<dbReference type="GO" id="GO:0005634">
    <property type="term" value="C:nucleus"/>
    <property type="evidence" value="ECO:0007669"/>
    <property type="project" value="UniProtKB-SubCell"/>
</dbReference>
<evidence type="ECO:0000313" key="7">
    <source>
        <dbReference type="Proteomes" id="UP000017836"/>
    </source>
</evidence>
<dbReference type="CDD" id="cd11393">
    <property type="entry name" value="bHLH_AtbHLH_like"/>
    <property type="match status" value="1"/>
</dbReference>
<protein>
    <recommendedName>
        <fullName evidence="5">BHLH domain-containing protein</fullName>
    </recommendedName>
</protein>
<dbReference type="HOGENOM" id="CLU_2641423_0_0_1"/>
<dbReference type="InterPro" id="IPR045239">
    <property type="entry name" value="bHLH95_bHLH"/>
</dbReference>
<evidence type="ECO:0000256" key="4">
    <source>
        <dbReference type="ARBA" id="ARBA00023242"/>
    </source>
</evidence>
<evidence type="ECO:0000256" key="3">
    <source>
        <dbReference type="ARBA" id="ARBA00023163"/>
    </source>
</evidence>
<dbReference type="Gene3D" id="4.10.280.10">
    <property type="entry name" value="Helix-loop-helix DNA-binding domain"/>
    <property type="match status" value="1"/>
</dbReference>
<dbReference type="Proteomes" id="UP000017836">
    <property type="component" value="Unassembled WGS sequence"/>
</dbReference>
<dbReference type="InterPro" id="IPR045843">
    <property type="entry name" value="IND-like"/>
</dbReference>
<dbReference type="PANTHER" id="PTHR45914:SF24">
    <property type="entry name" value="BHLH DOMAIN-CONTAINING PROTEIN"/>
    <property type="match status" value="1"/>
</dbReference>
<keyword evidence="3" id="KW-0804">Transcription</keyword>
<dbReference type="InterPro" id="IPR011598">
    <property type="entry name" value="bHLH_dom"/>
</dbReference>
<dbReference type="EMBL" id="KI392485">
    <property type="protein sequence ID" value="ERN16108.1"/>
    <property type="molecule type" value="Genomic_DNA"/>
</dbReference>
<dbReference type="SUPFAM" id="SSF47459">
    <property type="entry name" value="HLH, helix-loop-helix DNA-binding domain"/>
    <property type="match status" value="1"/>
</dbReference>
<dbReference type="Gramene" id="ERN16108">
    <property type="protein sequence ID" value="ERN16108"/>
    <property type="gene ID" value="AMTR_s00030p00192560"/>
</dbReference>
<dbReference type="InterPro" id="IPR036638">
    <property type="entry name" value="HLH_DNA-bd_sf"/>
</dbReference>